<comment type="subcellular location">
    <subcellularLocation>
        <location evidence="1">Mitochondrion inner membrane</location>
    </subcellularLocation>
</comment>
<evidence type="ECO:0000256" key="2">
    <source>
        <dbReference type="ARBA" id="ARBA00009575"/>
    </source>
</evidence>
<sequence length="135" mass="14058">MSSESSSSRQPPASSTPSSIPSLPTRGPQPTGHILHDSLESAKHITEVPCARNSLLAGIASGLGIGVIRGLSAGPLMAGNWAVATFTVISIGSWHICQNQFANERKKVATVIEAMPRRTAKQAEEKPSAESSLAS</sequence>
<feature type="compositionally biased region" description="Low complexity" evidence="9">
    <location>
        <begin position="1"/>
        <end position="24"/>
    </location>
</feature>
<dbReference type="InterPro" id="IPR022533">
    <property type="entry name" value="Cox20"/>
</dbReference>
<accession>A0A5C3LKD3</accession>
<keyword evidence="11" id="KW-1185">Reference proteome</keyword>
<evidence type="ECO:0000313" key="10">
    <source>
        <dbReference type="EMBL" id="TFK33007.1"/>
    </source>
</evidence>
<evidence type="ECO:0000256" key="8">
    <source>
        <dbReference type="ARBA" id="ARBA00023136"/>
    </source>
</evidence>
<dbReference type="GO" id="GO:0005743">
    <property type="term" value="C:mitochondrial inner membrane"/>
    <property type="evidence" value="ECO:0007669"/>
    <property type="project" value="UniProtKB-SubCell"/>
</dbReference>
<evidence type="ECO:0000256" key="9">
    <source>
        <dbReference type="SAM" id="MobiDB-lite"/>
    </source>
</evidence>
<dbReference type="AlphaFoldDB" id="A0A5C3LKD3"/>
<evidence type="ECO:0000256" key="4">
    <source>
        <dbReference type="ARBA" id="ARBA00022692"/>
    </source>
</evidence>
<feature type="region of interest" description="Disordered" evidence="9">
    <location>
        <begin position="1"/>
        <end position="39"/>
    </location>
</feature>
<keyword evidence="7" id="KW-0496">Mitochondrion</keyword>
<dbReference type="OrthoDB" id="14603at2759"/>
<dbReference type="Pfam" id="PF12597">
    <property type="entry name" value="Cox20"/>
    <property type="match status" value="1"/>
</dbReference>
<evidence type="ECO:0000256" key="1">
    <source>
        <dbReference type="ARBA" id="ARBA00004273"/>
    </source>
</evidence>
<evidence type="ECO:0000256" key="7">
    <source>
        <dbReference type="ARBA" id="ARBA00023128"/>
    </source>
</evidence>
<organism evidence="10 11">
    <name type="scientific">Crucibulum laeve</name>
    <dbReference type="NCBI Taxonomy" id="68775"/>
    <lineage>
        <taxon>Eukaryota</taxon>
        <taxon>Fungi</taxon>
        <taxon>Dikarya</taxon>
        <taxon>Basidiomycota</taxon>
        <taxon>Agaricomycotina</taxon>
        <taxon>Agaricomycetes</taxon>
        <taxon>Agaricomycetidae</taxon>
        <taxon>Agaricales</taxon>
        <taxon>Agaricineae</taxon>
        <taxon>Nidulariaceae</taxon>
        <taxon>Crucibulum</taxon>
    </lineage>
</organism>
<dbReference type="PANTHER" id="PTHR31586">
    <property type="entry name" value="CYTOCHROME C OXIDASE PROTEIN 20"/>
    <property type="match status" value="1"/>
</dbReference>
<keyword evidence="8" id="KW-0472">Membrane</keyword>
<keyword evidence="6" id="KW-1133">Transmembrane helix</keyword>
<dbReference type="Proteomes" id="UP000308652">
    <property type="component" value="Unassembled WGS sequence"/>
</dbReference>
<comment type="similarity">
    <text evidence="2">Belongs to the COX20 family.</text>
</comment>
<keyword evidence="5" id="KW-0999">Mitochondrion inner membrane</keyword>
<dbReference type="GO" id="GO:0033617">
    <property type="term" value="P:mitochondrial respiratory chain complex IV assembly"/>
    <property type="evidence" value="ECO:0007669"/>
    <property type="project" value="InterPro"/>
</dbReference>
<evidence type="ECO:0000256" key="6">
    <source>
        <dbReference type="ARBA" id="ARBA00022989"/>
    </source>
</evidence>
<reference evidence="10 11" key="1">
    <citation type="journal article" date="2019" name="Nat. Ecol. Evol.">
        <title>Megaphylogeny resolves global patterns of mushroom evolution.</title>
        <authorList>
            <person name="Varga T."/>
            <person name="Krizsan K."/>
            <person name="Foldi C."/>
            <person name="Dima B."/>
            <person name="Sanchez-Garcia M."/>
            <person name="Sanchez-Ramirez S."/>
            <person name="Szollosi G.J."/>
            <person name="Szarkandi J.G."/>
            <person name="Papp V."/>
            <person name="Albert L."/>
            <person name="Andreopoulos W."/>
            <person name="Angelini C."/>
            <person name="Antonin V."/>
            <person name="Barry K.W."/>
            <person name="Bougher N.L."/>
            <person name="Buchanan P."/>
            <person name="Buyck B."/>
            <person name="Bense V."/>
            <person name="Catcheside P."/>
            <person name="Chovatia M."/>
            <person name="Cooper J."/>
            <person name="Damon W."/>
            <person name="Desjardin D."/>
            <person name="Finy P."/>
            <person name="Geml J."/>
            <person name="Haridas S."/>
            <person name="Hughes K."/>
            <person name="Justo A."/>
            <person name="Karasinski D."/>
            <person name="Kautmanova I."/>
            <person name="Kiss B."/>
            <person name="Kocsube S."/>
            <person name="Kotiranta H."/>
            <person name="LaButti K.M."/>
            <person name="Lechner B.E."/>
            <person name="Liimatainen K."/>
            <person name="Lipzen A."/>
            <person name="Lukacs Z."/>
            <person name="Mihaltcheva S."/>
            <person name="Morgado L.N."/>
            <person name="Niskanen T."/>
            <person name="Noordeloos M.E."/>
            <person name="Ohm R.A."/>
            <person name="Ortiz-Santana B."/>
            <person name="Ovrebo C."/>
            <person name="Racz N."/>
            <person name="Riley R."/>
            <person name="Savchenko A."/>
            <person name="Shiryaev A."/>
            <person name="Soop K."/>
            <person name="Spirin V."/>
            <person name="Szebenyi C."/>
            <person name="Tomsovsky M."/>
            <person name="Tulloss R.E."/>
            <person name="Uehling J."/>
            <person name="Grigoriev I.V."/>
            <person name="Vagvolgyi C."/>
            <person name="Papp T."/>
            <person name="Martin F.M."/>
            <person name="Miettinen O."/>
            <person name="Hibbett D.S."/>
            <person name="Nagy L.G."/>
        </authorList>
    </citation>
    <scope>NUCLEOTIDE SEQUENCE [LARGE SCALE GENOMIC DNA]</scope>
    <source>
        <strain evidence="10 11">CBS 166.37</strain>
    </source>
</reference>
<evidence type="ECO:0000256" key="3">
    <source>
        <dbReference type="ARBA" id="ARBA00017689"/>
    </source>
</evidence>
<evidence type="ECO:0000256" key="5">
    <source>
        <dbReference type="ARBA" id="ARBA00022792"/>
    </source>
</evidence>
<gene>
    <name evidence="10" type="ORF">BDQ12DRAFT_638024</name>
</gene>
<keyword evidence="4" id="KW-0812">Transmembrane</keyword>
<dbReference type="PANTHER" id="PTHR31586:SF1">
    <property type="entry name" value="CYTOCHROME C OXIDASE ASSEMBLY PROTEIN COX20, MITOCHONDRIAL"/>
    <property type="match status" value="1"/>
</dbReference>
<proteinExistence type="inferred from homology"/>
<dbReference type="STRING" id="68775.A0A5C3LKD3"/>
<evidence type="ECO:0000313" key="11">
    <source>
        <dbReference type="Proteomes" id="UP000308652"/>
    </source>
</evidence>
<dbReference type="EMBL" id="ML213657">
    <property type="protein sequence ID" value="TFK33007.1"/>
    <property type="molecule type" value="Genomic_DNA"/>
</dbReference>
<name>A0A5C3LKD3_9AGAR</name>
<protein>
    <recommendedName>
        <fullName evidence="3">Cytochrome c oxidase assembly protein COX20, mitochondrial</fullName>
    </recommendedName>
</protein>